<reference evidence="1" key="1">
    <citation type="journal article" date="2021" name="Environ. Microbiol.">
        <title>Gene family expansions and transcriptome signatures uncover fungal adaptations to wood decay.</title>
        <authorList>
            <person name="Hage H."/>
            <person name="Miyauchi S."/>
            <person name="Viragh M."/>
            <person name="Drula E."/>
            <person name="Min B."/>
            <person name="Chaduli D."/>
            <person name="Navarro D."/>
            <person name="Favel A."/>
            <person name="Norest M."/>
            <person name="Lesage-Meessen L."/>
            <person name="Balint B."/>
            <person name="Merenyi Z."/>
            <person name="de Eugenio L."/>
            <person name="Morin E."/>
            <person name="Martinez A.T."/>
            <person name="Baldrian P."/>
            <person name="Stursova M."/>
            <person name="Martinez M.J."/>
            <person name="Novotny C."/>
            <person name="Magnuson J.K."/>
            <person name="Spatafora J.W."/>
            <person name="Maurice S."/>
            <person name="Pangilinan J."/>
            <person name="Andreopoulos W."/>
            <person name="LaButti K."/>
            <person name="Hundley H."/>
            <person name="Na H."/>
            <person name="Kuo A."/>
            <person name="Barry K."/>
            <person name="Lipzen A."/>
            <person name="Henrissat B."/>
            <person name="Riley R."/>
            <person name="Ahrendt S."/>
            <person name="Nagy L.G."/>
            <person name="Grigoriev I.V."/>
            <person name="Martin F."/>
            <person name="Rosso M.N."/>
        </authorList>
    </citation>
    <scope>NUCLEOTIDE SEQUENCE</scope>
    <source>
        <strain evidence="1">CBS 384.51</strain>
    </source>
</reference>
<accession>A0ACB8TQW5</accession>
<dbReference type="Proteomes" id="UP001055072">
    <property type="component" value="Unassembled WGS sequence"/>
</dbReference>
<dbReference type="EMBL" id="MU274943">
    <property type="protein sequence ID" value="KAI0084418.1"/>
    <property type="molecule type" value="Genomic_DNA"/>
</dbReference>
<protein>
    <submittedName>
        <fullName evidence="1">Uncharacterized protein</fullName>
    </submittedName>
</protein>
<name>A0ACB8TQW5_9APHY</name>
<keyword evidence="2" id="KW-1185">Reference proteome</keyword>
<evidence type="ECO:0000313" key="2">
    <source>
        <dbReference type="Proteomes" id="UP001055072"/>
    </source>
</evidence>
<evidence type="ECO:0000313" key="1">
    <source>
        <dbReference type="EMBL" id="KAI0084418.1"/>
    </source>
</evidence>
<gene>
    <name evidence="1" type="ORF">BDY19DRAFT_997771</name>
</gene>
<comment type="caution">
    <text evidence="1">The sequence shown here is derived from an EMBL/GenBank/DDBJ whole genome shotgun (WGS) entry which is preliminary data.</text>
</comment>
<proteinExistence type="predicted"/>
<organism evidence="1 2">
    <name type="scientific">Irpex rosettiformis</name>
    <dbReference type="NCBI Taxonomy" id="378272"/>
    <lineage>
        <taxon>Eukaryota</taxon>
        <taxon>Fungi</taxon>
        <taxon>Dikarya</taxon>
        <taxon>Basidiomycota</taxon>
        <taxon>Agaricomycotina</taxon>
        <taxon>Agaricomycetes</taxon>
        <taxon>Polyporales</taxon>
        <taxon>Irpicaceae</taxon>
        <taxon>Irpex</taxon>
    </lineage>
</organism>
<sequence>MSGPSDPEIQQIFLEQTSTYIYYSANVLYLFESCITLSQEVRVIWKRKWTFMTWLYAFTRYSAVLLSIMTFIPVWSQTQLTFCRCEIGQYASDALDSIQFMCLALFSALRVYALLDGQIFVAGIALFLILAPFATNMYNDVVSMVVMDDEICTTVALNVSEGLALGRKFSLGTRISVIIGDVLVLLVTWSKTAKSYNEARKQKIESPLAMMLFRDGTLYFGVLLIINVLEVIQRNIPSLFTVQLSGPFLQIIPPIIVCRFILNLRQVKPAGISCISSNQSASVGIRFAGNAGESLKFGEDDELEDDFVERSAHAEERDVLAVATHGNHEDLANPQSTEYQC</sequence>